<name>A0A820G372_9BILA</name>
<gene>
    <name evidence="1" type="ORF">FNK824_LOCUS39539</name>
</gene>
<accession>A0A820G372</accession>
<comment type="caution">
    <text evidence="1">The sequence shown here is derived from an EMBL/GenBank/DDBJ whole genome shotgun (WGS) entry which is preliminary data.</text>
</comment>
<proteinExistence type="predicted"/>
<dbReference type="Proteomes" id="UP000663874">
    <property type="component" value="Unassembled WGS sequence"/>
</dbReference>
<dbReference type="EMBL" id="CAJOBE010026282">
    <property type="protein sequence ID" value="CAF4272196.1"/>
    <property type="molecule type" value="Genomic_DNA"/>
</dbReference>
<dbReference type="AlphaFoldDB" id="A0A820G372"/>
<evidence type="ECO:0000313" key="1">
    <source>
        <dbReference type="EMBL" id="CAF4272196.1"/>
    </source>
</evidence>
<evidence type="ECO:0000313" key="2">
    <source>
        <dbReference type="Proteomes" id="UP000663874"/>
    </source>
</evidence>
<sequence>MNSIIKENAAIVFISKLKYDAFELHDFSKNIFDSVRLNINSDNYSIADLDSSSNSESDYDDEIMQGNEVDNDLFNLDEKDQDMAIKQSIDEININKMHFN</sequence>
<feature type="non-terminal residue" evidence="1">
    <location>
        <position position="1"/>
    </location>
</feature>
<reference evidence="1" key="1">
    <citation type="submission" date="2021-02" db="EMBL/GenBank/DDBJ databases">
        <authorList>
            <person name="Nowell W R."/>
        </authorList>
    </citation>
    <scope>NUCLEOTIDE SEQUENCE</scope>
</reference>
<organism evidence="1 2">
    <name type="scientific">Rotaria sordida</name>
    <dbReference type="NCBI Taxonomy" id="392033"/>
    <lineage>
        <taxon>Eukaryota</taxon>
        <taxon>Metazoa</taxon>
        <taxon>Spiralia</taxon>
        <taxon>Gnathifera</taxon>
        <taxon>Rotifera</taxon>
        <taxon>Eurotatoria</taxon>
        <taxon>Bdelloidea</taxon>
        <taxon>Philodinida</taxon>
        <taxon>Philodinidae</taxon>
        <taxon>Rotaria</taxon>
    </lineage>
</organism>
<protein>
    <submittedName>
        <fullName evidence="1">Uncharacterized protein</fullName>
    </submittedName>
</protein>